<proteinExistence type="predicted"/>
<keyword evidence="2" id="KW-0732">Signal</keyword>
<feature type="chain" id="PRO_5046259661" description="Lipoprotein" evidence="2">
    <location>
        <begin position="22"/>
        <end position="300"/>
    </location>
</feature>
<feature type="signal peptide" evidence="2">
    <location>
        <begin position="1"/>
        <end position="21"/>
    </location>
</feature>
<accession>A0ABN2P023</accession>
<sequence length="300" mass="30732">MFMDARLAAIALGVALLTACAPVGTGGAGESGSEPTSGSPAHAPSSIPSGATGGVTAYVGQSSTDAAMGRMQVYVENGTGAEIDPDAVRYLDPRLGGPRPGDRLRAIPAGSARGYLVALPQRPACGGGRDVSGRVVLDVDGTRTSVQVVDPTGVVRRHVALRCDAAATDRLATMRWLAPEVDGRGASATAFLVLALQPTGESGRLRVDRVNGTPVLAPVGSDVWRPAVEVAGTGAPRELRLPVRPRRCDPHAFQESGGATAMRMRLHVDGRPGEIVLRMDTSVAAAVIDHALDVCGLGGP</sequence>
<keyword evidence="4" id="KW-1185">Reference proteome</keyword>
<reference evidence="3 4" key="1">
    <citation type="journal article" date="2019" name="Int. J. Syst. Evol. Microbiol.">
        <title>The Global Catalogue of Microorganisms (GCM) 10K type strain sequencing project: providing services to taxonomists for standard genome sequencing and annotation.</title>
        <authorList>
            <consortium name="The Broad Institute Genomics Platform"/>
            <consortium name="The Broad Institute Genome Sequencing Center for Infectious Disease"/>
            <person name="Wu L."/>
            <person name="Ma J."/>
        </authorList>
    </citation>
    <scope>NUCLEOTIDE SEQUENCE [LARGE SCALE GENOMIC DNA]</scope>
    <source>
        <strain evidence="3 4">JCM 14046</strain>
    </source>
</reference>
<protein>
    <recommendedName>
        <fullName evidence="5">Lipoprotein</fullName>
    </recommendedName>
</protein>
<evidence type="ECO:0000256" key="1">
    <source>
        <dbReference type="SAM" id="MobiDB-lite"/>
    </source>
</evidence>
<dbReference type="Proteomes" id="UP001501612">
    <property type="component" value="Unassembled WGS sequence"/>
</dbReference>
<evidence type="ECO:0000256" key="2">
    <source>
        <dbReference type="SAM" id="SignalP"/>
    </source>
</evidence>
<dbReference type="PROSITE" id="PS51257">
    <property type="entry name" value="PROKAR_LIPOPROTEIN"/>
    <property type="match status" value="1"/>
</dbReference>
<gene>
    <name evidence="3" type="ORF">GCM10009737_07010</name>
</gene>
<organism evidence="3 4">
    <name type="scientific">Nocardioides lentus</name>
    <dbReference type="NCBI Taxonomy" id="338077"/>
    <lineage>
        <taxon>Bacteria</taxon>
        <taxon>Bacillati</taxon>
        <taxon>Actinomycetota</taxon>
        <taxon>Actinomycetes</taxon>
        <taxon>Propionibacteriales</taxon>
        <taxon>Nocardioidaceae</taxon>
        <taxon>Nocardioides</taxon>
    </lineage>
</organism>
<feature type="region of interest" description="Disordered" evidence="1">
    <location>
        <begin position="25"/>
        <end position="56"/>
    </location>
</feature>
<dbReference type="EMBL" id="BAAAMY010000002">
    <property type="protein sequence ID" value="GAA1908591.1"/>
    <property type="molecule type" value="Genomic_DNA"/>
</dbReference>
<evidence type="ECO:0000313" key="3">
    <source>
        <dbReference type="EMBL" id="GAA1908591.1"/>
    </source>
</evidence>
<evidence type="ECO:0008006" key="5">
    <source>
        <dbReference type="Google" id="ProtNLM"/>
    </source>
</evidence>
<name>A0ABN2P023_9ACTN</name>
<evidence type="ECO:0000313" key="4">
    <source>
        <dbReference type="Proteomes" id="UP001501612"/>
    </source>
</evidence>
<feature type="compositionally biased region" description="Low complexity" evidence="1">
    <location>
        <begin position="31"/>
        <end position="41"/>
    </location>
</feature>
<comment type="caution">
    <text evidence="3">The sequence shown here is derived from an EMBL/GenBank/DDBJ whole genome shotgun (WGS) entry which is preliminary data.</text>
</comment>